<protein>
    <recommendedName>
        <fullName evidence="5">Secreted protein</fullName>
    </recommendedName>
</protein>
<evidence type="ECO:0000313" key="3">
    <source>
        <dbReference type="Ensembl" id="ENSNPEP00000015849.1"/>
    </source>
</evidence>
<sequence length="112" mass="12874">MVRFNFIVHWLLSHVNTCSFLILHYREITGVVWGRDGQAGRRHCTASSVLTSPSRQQAKCKARSFFCSAAIPLSCSVIRLFFLQALKYILLRALPNFFFQAAFYKAVHDPDY</sequence>
<feature type="chain" id="PRO_5034164452" description="Secreted protein" evidence="2">
    <location>
        <begin position="18"/>
        <end position="112"/>
    </location>
</feature>
<reference evidence="3" key="1">
    <citation type="submission" date="2025-08" db="UniProtKB">
        <authorList>
            <consortium name="Ensembl"/>
        </authorList>
    </citation>
    <scope>IDENTIFICATION</scope>
</reference>
<keyword evidence="1" id="KW-0812">Transmembrane</keyword>
<proteinExistence type="predicted"/>
<evidence type="ECO:0000256" key="2">
    <source>
        <dbReference type="SAM" id="SignalP"/>
    </source>
</evidence>
<feature type="transmembrane region" description="Helical" evidence="1">
    <location>
        <begin position="65"/>
        <end position="86"/>
    </location>
</feature>
<keyword evidence="4" id="KW-1185">Reference proteome</keyword>
<organism evidence="3 4">
    <name type="scientific">Nothoprocta perdicaria</name>
    <name type="common">Chilean tinamou</name>
    <name type="synonym">Crypturus perdicarius</name>
    <dbReference type="NCBI Taxonomy" id="30464"/>
    <lineage>
        <taxon>Eukaryota</taxon>
        <taxon>Metazoa</taxon>
        <taxon>Chordata</taxon>
        <taxon>Craniata</taxon>
        <taxon>Vertebrata</taxon>
        <taxon>Euteleostomi</taxon>
        <taxon>Archelosauria</taxon>
        <taxon>Archosauria</taxon>
        <taxon>Dinosauria</taxon>
        <taxon>Saurischia</taxon>
        <taxon>Theropoda</taxon>
        <taxon>Coelurosauria</taxon>
        <taxon>Aves</taxon>
        <taxon>Palaeognathae</taxon>
        <taxon>Tinamiformes</taxon>
        <taxon>Tinamidae</taxon>
        <taxon>Nothoprocta</taxon>
    </lineage>
</organism>
<keyword evidence="1" id="KW-0472">Membrane</keyword>
<dbReference type="Proteomes" id="UP000694420">
    <property type="component" value="Unplaced"/>
</dbReference>
<feature type="signal peptide" evidence="2">
    <location>
        <begin position="1"/>
        <end position="17"/>
    </location>
</feature>
<accession>A0A8C6ZMH2</accession>
<name>A0A8C6ZMH2_NOTPE</name>
<keyword evidence="1" id="KW-1133">Transmembrane helix</keyword>
<dbReference type="AlphaFoldDB" id="A0A8C6ZMH2"/>
<evidence type="ECO:0008006" key="5">
    <source>
        <dbReference type="Google" id="ProtNLM"/>
    </source>
</evidence>
<keyword evidence="2" id="KW-0732">Signal</keyword>
<evidence type="ECO:0000256" key="1">
    <source>
        <dbReference type="SAM" id="Phobius"/>
    </source>
</evidence>
<evidence type="ECO:0000313" key="4">
    <source>
        <dbReference type="Proteomes" id="UP000694420"/>
    </source>
</evidence>
<dbReference type="Ensembl" id="ENSNPET00000016243.1">
    <property type="protein sequence ID" value="ENSNPEP00000015849.1"/>
    <property type="gene ID" value="ENSNPEG00000011824.1"/>
</dbReference>
<reference evidence="3" key="2">
    <citation type="submission" date="2025-09" db="UniProtKB">
        <authorList>
            <consortium name="Ensembl"/>
        </authorList>
    </citation>
    <scope>IDENTIFICATION</scope>
</reference>